<keyword evidence="1" id="KW-0812">Transmembrane</keyword>
<name>A0ABU2BWZ2_9ACTN</name>
<protein>
    <recommendedName>
        <fullName evidence="4">DUF2516 family protein</fullName>
    </recommendedName>
</protein>
<sequence>MRWEWGSPLGLGIFAAAAVLLVSFVAVEARAAEPVLPLWIFRRRVLNASSSGAFVVGVLLLGLTSYVPLSAVIALALLLSGLVMPGDAGRETAEAT</sequence>
<organism evidence="2 3">
    <name type="scientific">Nocardioides marmoribigeumensis</name>
    <dbReference type="NCBI Taxonomy" id="433649"/>
    <lineage>
        <taxon>Bacteria</taxon>
        <taxon>Bacillati</taxon>
        <taxon>Actinomycetota</taxon>
        <taxon>Actinomycetes</taxon>
        <taxon>Propionibacteriales</taxon>
        <taxon>Nocardioidaceae</taxon>
        <taxon>Nocardioides</taxon>
    </lineage>
</organism>
<comment type="caution">
    <text evidence="2">The sequence shown here is derived from an EMBL/GenBank/DDBJ whole genome shotgun (WGS) entry which is preliminary data.</text>
</comment>
<dbReference type="Proteomes" id="UP001183648">
    <property type="component" value="Unassembled WGS sequence"/>
</dbReference>
<feature type="transmembrane region" description="Helical" evidence="1">
    <location>
        <begin position="55"/>
        <end position="80"/>
    </location>
</feature>
<evidence type="ECO:0008006" key="4">
    <source>
        <dbReference type="Google" id="ProtNLM"/>
    </source>
</evidence>
<evidence type="ECO:0000313" key="3">
    <source>
        <dbReference type="Proteomes" id="UP001183648"/>
    </source>
</evidence>
<keyword evidence="3" id="KW-1185">Reference proteome</keyword>
<evidence type="ECO:0000256" key="1">
    <source>
        <dbReference type="SAM" id="Phobius"/>
    </source>
</evidence>
<keyword evidence="1" id="KW-1133">Transmembrane helix</keyword>
<dbReference type="RefSeq" id="WP_310306764.1">
    <property type="nucleotide sequence ID" value="NZ_BAAAPS010000008.1"/>
</dbReference>
<accession>A0ABU2BWZ2</accession>
<keyword evidence="1" id="KW-0472">Membrane</keyword>
<proteinExistence type="predicted"/>
<evidence type="ECO:0000313" key="2">
    <source>
        <dbReference type="EMBL" id="MDR7362539.1"/>
    </source>
</evidence>
<gene>
    <name evidence="2" type="ORF">J2S63_002092</name>
</gene>
<reference evidence="2 3" key="1">
    <citation type="submission" date="2023-07" db="EMBL/GenBank/DDBJ databases">
        <title>Sequencing the genomes of 1000 actinobacteria strains.</title>
        <authorList>
            <person name="Klenk H.-P."/>
        </authorList>
    </citation>
    <scope>NUCLEOTIDE SEQUENCE [LARGE SCALE GENOMIC DNA]</scope>
    <source>
        <strain evidence="2 3">DSM 19426</strain>
    </source>
</reference>
<dbReference type="EMBL" id="JAVDYG010000001">
    <property type="protein sequence ID" value="MDR7362539.1"/>
    <property type="molecule type" value="Genomic_DNA"/>
</dbReference>